<organism evidence="1 2">
    <name type="scientific">Streptomyces purpureus</name>
    <dbReference type="NCBI Taxonomy" id="1951"/>
    <lineage>
        <taxon>Bacteria</taxon>
        <taxon>Bacillati</taxon>
        <taxon>Actinomycetota</taxon>
        <taxon>Actinomycetes</taxon>
        <taxon>Kitasatosporales</taxon>
        <taxon>Streptomycetaceae</taxon>
        <taxon>Streptomyces</taxon>
    </lineage>
</organism>
<name>A0A918GY63_9ACTN</name>
<comment type="caution">
    <text evidence="1">The sequence shown here is derived from an EMBL/GenBank/DDBJ whole genome shotgun (WGS) entry which is preliminary data.</text>
</comment>
<dbReference type="EMBL" id="BMQQ01000001">
    <property type="protein sequence ID" value="GGT14028.1"/>
    <property type="molecule type" value="Genomic_DNA"/>
</dbReference>
<sequence>MLRRGVQHRTLYQHTVRTHRSMLEYMAAVHSAGGQFRTLDTLFDR</sequence>
<reference evidence="1" key="2">
    <citation type="submission" date="2020-09" db="EMBL/GenBank/DDBJ databases">
        <authorList>
            <person name="Sun Q."/>
            <person name="Ohkuma M."/>
        </authorList>
    </citation>
    <scope>NUCLEOTIDE SEQUENCE</scope>
    <source>
        <strain evidence="1">JCM 3172</strain>
    </source>
</reference>
<protein>
    <submittedName>
        <fullName evidence="1">Uncharacterized protein</fullName>
    </submittedName>
</protein>
<evidence type="ECO:0000313" key="2">
    <source>
        <dbReference type="Proteomes" id="UP000619486"/>
    </source>
</evidence>
<gene>
    <name evidence="1" type="ORF">GCM10014713_03270</name>
</gene>
<dbReference type="RefSeq" id="WP_189199425.1">
    <property type="nucleotide sequence ID" value="NZ_BMQQ01000001.1"/>
</dbReference>
<reference evidence="1" key="1">
    <citation type="journal article" date="2014" name="Int. J. Syst. Evol. Microbiol.">
        <title>Complete genome sequence of Corynebacterium casei LMG S-19264T (=DSM 44701T), isolated from a smear-ripened cheese.</title>
        <authorList>
            <consortium name="US DOE Joint Genome Institute (JGI-PGF)"/>
            <person name="Walter F."/>
            <person name="Albersmeier A."/>
            <person name="Kalinowski J."/>
            <person name="Ruckert C."/>
        </authorList>
    </citation>
    <scope>NUCLEOTIDE SEQUENCE</scope>
    <source>
        <strain evidence="1">JCM 3172</strain>
    </source>
</reference>
<evidence type="ECO:0000313" key="1">
    <source>
        <dbReference type="EMBL" id="GGT14028.1"/>
    </source>
</evidence>
<proteinExistence type="predicted"/>
<accession>A0A918GY63</accession>
<keyword evidence="2" id="KW-1185">Reference proteome</keyword>
<dbReference type="AlphaFoldDB" id="A0A918GY63"/>
<dbReference type="Proteomes" id="UP000619486">
    <property type="component" value="Unassembled WGS sequence"/>
</dbReference>